<accession>A0AAU8K573</accession>
<protein>
    <submittedName>
        <fullName evidence="1">Uncharacterized protein</fullName>
    </submittedName>
</protein>
<evidence type="ECO:0000313" key="1">
    <source>
        <dbReference type="EMBL" id="XCM83231.1"/>
    </source>
</evidence>
<dbReference type="AlphaFoldDB" id="A0AAU8K573"/>
<dbReference type="RefSeq" id="WP_354644166.1">
    <property type="nucleotide sequence ID" value="NZ_CP159872.1"/>
</dbReference>
<dbReference type="EMBL" id="CP159872">
    <property type="protein sequence ID" value="XCM83231.1"/>
    <property type="molecule type" value="Genomic_DNA"/>
</dbReference>
<organism evidence="1">
    <name type="scientific">Kitasatospora camelliae</name>
    <dbReference type="NCBI Taxonomy" id="3156397"/>
    <lineage>
        <taxon>Bacteria</taxon>
        <taxon>Bacillati</taxon>
        <taxon>Actinomycetota</taxon>
        <taxon>Actinomycetes</taxon>
        <taxon>Kitasatosporales</taxon>
        <taxon>Streptomycetaceae</taxon>
        <taxon>Kitasatospora</taxon>
    </lineage>
</organism>
<gene>
    <name evidence="1" type="ORF">ABWK59_32050</name>
</gene>
<sequence length="58" mass="6288">MRSLPRDRSSTASAVDPKASDKELVDVTYTNVSLSDTTNSVTAPIAGTFTKVFFTFDK</sequence>
<reference evidence="1" key="1">
    <citation type="submission" date="2024-06" db="EMBL/GenBank/DDBJ databases">
        <title>The genome sequences of Kitasatospora sp. strain HUAS MG31.</title>
        <authorList>
            <person name="Mo P."/>
        </authorList>
    </citation>
    <scope>NUCLEOTIDE SEQUENCE</scope>
    <source>
        <strain evidence="1">HUAS MG31</strain>
    </source>
</reference>
<proteinExistence type="predicted"/>
<dbReference type="KEGG" id="kcm:ABWK59_32050"/>
<name>A0AAU8K573_9ACTN</name>